<dbReference type="EMBL" id="LR796441">
    <property type="protein sequence ID" value="CAB4144984.1"/>
    <property type="molecule type" value="Genomic_DNA"/>
</dbReference>
<accession>A0A6J5MEJ2</accession>
<name>A0A6J5MEJ2_9CAUD</name>
<sequence length="100" mass="11270">MFLSKAGHSYNIILIGRESDISIHVQHEPSTLITLSLRSNVDDQSAHEKTMPPAEAVAVIYKLWNDGALFPSKMLIHLQNDVINHILNTTYGSEKKEEKE</sequence>
<evidence type="ECO:0000313" key="2">
    <source>
        <dbReference type="EMBL" id="CAB4156567.1"/>
    </source>
</evidence>
<proteinExistence type="predicted"/>
<protein>
    <submittedName>
        <fullName evidence="1">Uncharacterized protein</fullName>
    </submittedName>
</protein>
<gene>
    <name evidence="1" type="ORF">UFOVP467_40</name>
    <name evidence="2" type="ORF">UFOVP657_71</name>
</gene>
<evidence type="ECO:0000313" key="1">
    <source>
        <dbReference type="EMBL" id="CAB4144984.1"/>
    </source>
</evidence>
<reference evidence="1" key="1">
    <citation type="submission" date="2020-04" db="EMBL/GenBank/DDBJ databases">
        <authorList>
            <person name="Chiriac C."/>
            <person name="Salcher M."/>
            <person name="Ghai R."/>
            <person name="Kavagutti S V."/>
        </authorList>
    </citation>
    <scope>NUCLEOTIDE SEQUENCE</scope>
</reference>
<organism evidence="1">
    <name type="scientific">uncultured Caudovirales phage</name>
    <dbReference type="NCBI Taxonomy" id="2100421"/>
    <lineage>
        <taxon>Viruses</taxon>
        <taxon>Duplodnaviria</taxon>
        <taxon>Heunggongvirae</taxon>
        <taxon>Uroviricota</taxon>
        <taxon>Caudoviricetes</taxon>
        <taxon>Peduoviridae</taxon>
        <taxon>Maltschvirus</taxon>
        <taxon>Maltschvirus maltsch</taxon>
    </lineage>
</organism>
<dbReference type="EMBL" id="LR796634">
    <property type="protein sequence ID" value="CAB4156567.1"/>
    <property type="molecule type" value="Genomic_DNA"/>
</dbReference>